<gene>
    <name evidence="2" type="ORF">CDD80_4160</name>
</gene>
<evidence type="ECO:0000313" key="3">
    <source>
        <dbReference type="Proteomes" id="UP000226431"/>
    </source>
</evidence>
<organism evidence="2 3">
    <name type="scientific">Ophiocordyceps camponoti-rufipedis</name>
    <dbReference type="NCBI Taxonomy" id="2004952"/>
    <lineage>
        <taxon>Eukaryota</taxon>
        <taxon>Fungi</taxon>
        <taxon>Dikarya</taxon>
        <taxon>Ascomycota</taxon>
        <taxon>Pezizomycotina</taxon>
        <taxon>Sordariomycetes</taxon>
        <taxon>Hypocreomycetidae</taxon>
        <taxon>Hypocreales</taxon>
        <taxon>Ophiocordycipitaceae</taxon>
        <taxon>Ophiocordyceps</taxon>
    </lineage>
</organism>
<proteinExistence type="predicted"/>
<reference evidence="2 3" key="1">
    <citation type="submission" date="2017-06" db="EMBL/GenBank/DDBJ databases">
        <title>Ant-infecting Ophiocordyceps genomes reveal a high diversity of potential behavioral manipulation genes and a possible major role for enterotoxins.</title>
        <authorList>
            <person name="De Bekker C."/>
            <person name="Evans H.C."/>
            <person name="Brachmann A."/>
            <person name="Hughes D.P."/>
        </authorList>
    </citation>
    <scope>NUCLEOTIDE SEQUENCE [LARGE SCALE GENOMIC DNA]</scope>
    <source>
        <strain evidence="2 3">Map16</strain>
    </source>
</reference>
<keyword evidence="3" id="KW-1185">Reference proteome</keyword>
<sequence>MPGRREFSHVDKIEAPSGGWLPSACNPKPSHRLPPPARAVGTNSEPLIKVLVGLSDESNRRGWRHGALAVEHGLCTASLFLDDFFGQLPALQGPGHETLGVAALPPPFSI</sequence>
<comment type="caution">
    <text evidence="2">The sequence shown here is derived from an EMBL/GenBank/DDBJ whole genome shotgun (WGS) entry which is preliminary data.</text>
</comment>
<dbReference type="Proteomes" id="UP000226431">
    <property type="component" value="Unassembled WGS sequence"/>
</dbReference>
<protein>
    <submittedName>
        <fullName evidence="2">Uncharacterized protein</fullName>
    </submittedName>
</protein>
<feature type="region of interest" description="Disordered" evidence="1">
    <location>
        <begin position="1"/>
        <end position="41"/>
    </location>
</feature>
<dbReference type="EMBL" id="NJES01000380">
    <property type="protein sequence ID" value="PHH72956.1"/>
    <property type="molecule type" value="Genomic_DNA"/>
</dbReference>
<evidence type="ECO:0000256" key="1">
    <source>
        <dbReference type="SAM" id="MobiDB-lite"/>
    </source>
</evidence>
<evidence type="ECO:0000313" key="2">
    <source>
        <dbReference type="EMBL" id="PHH72956.1"/>
    </source>
</evidence>
<feature type="compositionally biased region" description="Basic and acidic residues" evidence="1">
    <location>
        <begin position="1"/>
        <end position="14"/>
    </location>
</feature>
<dbReference type="AlphaFoldDB" id="A0A2C5YYX1"/>
<name>A0A2C5YYX1_9HYPO</name>
<accession>A0A2C5YYX1</accession>